<keyword evidence="12" id="KW-1185">Reference proteome</keyword>
<dbReference type="STRING" id="6198.A0A075AJK6"/>
<sequence length="260" mass="29559">MDNEAGPPTEEPVTAAVQSESDSALEAWWDSFLKQKRAEDALDAELRSTWENCSQRRLKFAREVKQMAELYQPIEKLIQTVLESDKAHRGDNLYREWAPEKSAHSFITKLKSVLSPEELNLILSQTTEGEQMRYFYRHWCLKEAYLKAVGCGIRLPLSTVQCTLCPSGEPSVSCSFDDFASGYWKFEEHSLPGGHLAATAWFRPTPHTPFNEAPCFTEVDFTGLIEGLTRFTDAPEEAWLAFSSKPREPPSTRRVLFADE</sequence>
<feature type="region of interest" description="Disordered" evidence="9">
    <location>
        <begin position="1"/>
        <end position="22"/>
    </location>
</feature>
<dbReference type="EC" id="2.7.8.7" evidence="2"/>
<evidence type="ECO:0000256" key="1">
    <source>
        <dbReference type="ARBA" id="ARBA00006195"/>
    </source>
</evidence>
<reference evidence="11 12" key="1">
    <citation type="submission" date="2013-11" db="EMBL/GenBank/DDBJ databases">
        <title>Opisthorchis viverrini - life in the bile duct.</title>
        <authorList>
            <person name="Young N.D."/>
            <person name="Nagarajan N."/>
            <person name="Lin S.J."/>
            <person name="Korhonen P.K."/>
            <person name="Jex A.R."/>
            <person name="Hall R.S."/>
            <person name="Safavi-Hemami H."/>
            <person name="Kaewkong W."/>
            <person name="Bertrand D."/>
            <person name="Gao S."/>
            <person name="Seet Q."/>
            <person name="Wongkham S."/>
            <person name="Teh B.T."/>
            <person name="Wongkham C."/>
            <person name="Intapan P.M."/>
            <person name="Maleewong W."/>
            <person name="Yang X."/>
            <person name="Hu M."/>
            <person name="Wang Z."/>
            <person name="Hofmann A."/>
            <person name="Sternberg P.W."/>
            <person name="Tan P."/>
            <person name="Wang J."/>
            <person name="Gasser R.B."/>
        </authorList>
    </citation>
    <scope>NUCLEOTIDE SEQUENCE [LARGE SCALE GENOMIC DNA]</scope>
</reference>
<dbReference type="EMBL" id="KL596624">
    <property type="protein sequence ID" value="KER33549.1"/>
    <property type="molecule type" value="Genomic_DNA"/>
</dbReference>
<dbReference type="Gene3D" id="3.90.470.20">
    <property type="entry name" value="4'-phosphopantetheinyl transferase domain"/>
    <property type="match status" value="1"/>
</dbReference>
<dbReference type="Proteomes" id="UP000054324">
    <property type="component" value="Unassembled WGS sequence"/>
</dbReference>
<dbReference type="GeneID" id="20314844"/>
<evidence type="ECO:0000256" key="5">
    <source>
        <dbReference type="ARBA" id="ARBA00030484"/>
    </source>
</evidence>
<dbReference type="InterPro" id="IPR037143">
    <property type="entry name" value="4-PPantetheinyl_Trfase_dom_sf"/>
</dbReference>
<comment type="catalytic activity">
    <reaction evidence="7">
        <text>apo-[ACP] + CoA = holo-[ACP] + adenosine 3',5'-bisphosphate + H(+)</text>
        <dbReference type="Rhea" id="RHEA:12068"/>
        <dbReference type="Rhea" id="RHEA-COMP:9685"/>
        <dbReference type="Rhea" id="RHEA-COMP:9690"/>
        <dbReference type="ChEBI" id="CHEBI:15378"/>
        <dbReference type="ChEBI" id="CHEBI:29999"/>
        <dbReference type="ChEBI" id="CHEBI:57287"/>
        <dbReference type="ChEBI" id="CHEBI:58343"/>
        <dbReference type="ChEBI" id="CHEBI:64479"/>
        <dbReference type="EC" id="2.7.8.7"/>
    </reaction>
    <physiologicalReaction direction="left-to-right" evidence="7">
        <dbReference type="Rhea" id="RHEA:12069"/>
    </physiologicalReaction>
</comment>
<evidence type="ECO:0000256" key="6">
    <source>
        <dbReference type="ARBA" id="ARBA00033443"/>
    </source>
</evidence>
<evidence type="ECO:0000259" key="10">
    <source>
        <dbReference type="Pfam" id="PF01648"/>
    </source>
</evidence>
<dbReference type="KEGG" id="ovi:T265_00656"/>
<dbReference type="RefSeq" id="XP_009162748.1">
    <property type="nucleotide sequence ID" value="XM_009164484.1"/>
</dbReference>
<evidence type="ECO:0000256" key="4">
    <source>
        <dbReference type="ARBA" id="ARBA00022679"/>
    </source>
</evidence>
<dbReference type="OrthoDB" id="26719at2759"/>
<evidence type="ECO:0000313" key="11">
    <source>
        <dbReference type="EMBL" id="KER33549.1"/>
    </source>
</evidence>
<evidence type="ECO:0000313" key="12">
    <source>
        <dbReference type="Proteomes" id="UP000054324"/>
    </source>
</evidence>
<comment type="similarity">
    <text evidence="1">Belongs to the P-Pant transferase superfamily. AcpS family.</text>
</comment>
<accession>A0A075AJK6</accession>
<organism evidence="11 12">
    <name type="scientific">Opisthorchis viverrini</name>
    <name type="common">Southeast Asian liver fluke</name>
    <dbReference type="NCBI Taxonomy" id="6198"/>
    <lineage>
        <taxon>Eukaryota</taxon>
        <taxon>Metazoa</taxon>
        <taxon>Spiralia</taxon>
        <taxon>Lophotrochozoa</taxon>
        <taxon>Platyhelminthes</taxon>
        <taxon>Trematoda</taxon>
        <taxon>Digenea</taxon>
        <taxon>Opisthorchiida</taxon>
        <taxon>Opisthorchiata</taxon>
        <taxon>Opisthorchiidae</taxon>
        <taxon>Opisthorchis</taxon>
    </lineage>
</organism>
<keyword evidence="4" id="KW-0808">Transferase</keyword>
<evidence type="ECO:0000256" key="8">
    <source>
        <dbReference type="ARBA" id="ARBA00048794"/>
    </source>
</evidence>
<dbReference type="PANTHER" id="PTHR12215">
    <property type="entry name" value="PHOSPHOPANTETHEINE TRANSFERASE"/>
    <property type="match status" value="1"/>
</dbReference>
<evidence type="ECO:0000256" key="2">
    <source>
        <dbReference type="ARBA" id="ARBA00013172"/>
    </source>
</evidence>
<evidence type="ECO:0000256" key="7">
    <source>
        <dbReference type="ARBA" id="ARBA00048641"/>
    </source>
</evidence>
<dbReference type="GO" id="GO:0008897">
    <property type="term" value="F:holo-[acyl-carrier-protein] synthase activity"/>
    <property type="evidence" value="ECO:0007669"/>
    <property type="project" value="UniProtKB-EC"/>
</dbReference>
<dbReference type="GO" id="GO:0005829">
    <property type="term" value="C:cytosol"/>
    <property type="evidence" value="ECO:0007669"/>
    <property type="project" value="TreeGrafter"/>
</dbReference>
<name>A0A075AJK6_OPIVI</name>
<protein>
    <recommendedName>
        <fullName evidence="3">L-aminoadipate-semialdehyde dehydrogenase-phosphopantetheinyl transferase</fullName>
        <ecNumber evidence="2">2.7.8.7</ecNumber>
    </recommendedName>
    <alternativeName>
        <fullName evidence="5">4'-phosphopantetheinyl transferase</fullName>
    </alternativeName>
    <alternativeName>
        <fullName evidence="6">Alpha-aminoadipic semialdehyde dehydrogenase-phosphopantetheinyl transferase</fullName>
    </alternativeName>
</protein>
<gene>
    <name evidence="11" type="ORF">T265_00656</name>
</gene>
<dbReference type="PANTHER" id="PTHR12215:SF10">
    <property type="entry name" value="L-AMINOADIPATE-SEMIALDEHYDE DEHYDROGENASE-PHOSPHOPANTETHEINYL TRANSFERASE"/>
    <property type="match status" value="1"/>
</dbReference>
<dbReference type="AlphaFoldDB" id="A0A075AJK6"/>
<feature type="domain" description="4'-phosphopantetheinyl transferase" evidence="10">
    <location>
        <begin position="109"/>
        <end position="199"/>
    </location>
</feature>
<dbReference type="InterPro" id="IPR050559">
    <property type="entry name" value="P-Pant_transferase_sf"/>
</dbReference>
<proteinExistence type="inferred from homology"/>
<comment type="catalytic activity">
    <reaction evidence="8">
        <text>apo-[ACP] + acetyl-CoA = acetyl-[ACP] + adenosine 3',5'-bisphosphate + H(+)</text>
        <dbReference type="Rhea" id="RHEA:46564"/>
        <dbReference type="Rhea" id="RHEA-COMP:9621"/>
        <dbReference type="Rhea" id="RHEA-COMP:9690"/>
        <dbReference type="ChEBI" id="CHEBI:15378"/>
        <dbReference type="ChEBI" id="CHEBI:29999"/>
        <dbReference type="ChEBI" id="CHEBI:57288"/>
        <dbReference type="ChEBI" id="CHEBI:58343"/>
        <dbReference type="ChEBI" id="CHEBI:78446"/>
    </reaction>
    <physiologicalReaction direction="left-to-right" evidence="8">
        <dbReference type="Rhea" id="RHEA:46565"/>
    </physiologicalReaction>
</comment>
<dbReference type="GO" id="GO:0019878">
    <property type="term" value="P:lysine biosynthetic process via aminoadipic acid"/>
    <property type="evidence" value="ECO:0007669"/>
    <property type="project" value="TreeGrafter"/>
</dbReference>
<dbReference type="CTD" id="20314844"/>
<dbReference type="InterPro" id="IPR008278">
    <property type="entry name" value="4-PPantetheinyl_Trfase_dom"/>
</dbReference>
<dbReference type="Pfam" id="PF01648">
    <property type="entry name" value="ACPS"/>
    <property type="match status" value="1"/>
</dbReference>
<evidence type="ECO:0000256" key="9">
    <source>
        <dbReference type="SAM" id="MobiDB-lite"/>
    </source>
</evidence>
<dbReference type="SUPFAM" id="SSF56214">
    <property type="entry name" value="4'-phosphopantetheinyl transferase"/>
    <property type="match status" value="1"/>
</dbReference>
<dbReference type="GO" id="GO:0000287">
    <property type="term" value="F:magnesium ion binding"/>
    <property type="evidence" value="ECO:0007669"/>
    <property type="project" value="InterPro"/>
</dbReference>
<evidence type="ECO:0000256" key="3">
    <source>
        <dbReference type="ARBA" id="ARBA00016301"/>
    </source>
</evidence>